<dbReference type="PANTHER" id="PTHR10584:SF166">
    <property type="entry name" value="RIBOKINASE"/>
    <property type="match status" value="1"/>
</dbReference>
<reference evidence="7 8" key="1">
    <citation type="submission" date="2024-01" db="EMBL/GenBank/DDBJ databases">
        <title>Genome insights into Plantactinospora sonchi sp. nov.</title>
        <authorList>
            <person name="Wang L."/>
        </authorList>
    </citation>
    <scope>NUCLEOTIDE SEQUENCE [LARGE SCALE GENOMIC DNA]</scope>
    <source>
        <strain evidence="7 8">NEAU-QY2</strain>
    </source>
</reference>
<dbReference type="Proteomes" id="UP001332243">
    <property type="component" value="Unassembled WGS sequence"/>
</dbReference>
<keyword evidence="3 4" id="KW-0418">Kinase</keyword>
<evidence type="ECO:0000256" key="3">
    <source>
        <dbReference type="ARBA" id="ARBA00022777"/>
    </source>
</evidence>
<dbReference type="Gene3D" id="3.40.1190.20">
    <property type="match status" value="2"/>
</dbReference>
<evidence type="ECO:0000313" key="8">
    <source>
        <dbReference type="Proteomes" id="UP001332243"/>
    </source>
</evidence>
<feature type="region of interest" description="Disordered" evidence="5">
    <location>
        <begin position="229"/>
        <end position="248"/>
    </location>
</feature>
<dbReference type="PANTHER" id="PTHR10584">
    <property type="entry name" value="SUGAR KINASE"/>
    <property type="match status" value="1"/>
</dbReference>
<keyword evidence="2 4" id="KW-0808">Transferase</keyword>
<dbReference type="PROSITE" id="PS00583">
    <property type="entry name" value="PFKB_KINASES_1"/>
    <property type="match status" value="1"/>
</dbReference>
<evidence type="ECO:0000256" key="2">
    <source>
        <dbReference type="ARBA" id="ARBA00022679"/>
    </source>
</evidence>
<feature type="compositionally biased region" description="Low complexity" evidence="5">
    <location>
        <begin position="231"/>
        <end position="248"/>
    </location>
</feature>
<dbReference type="InterPro" id="IPR002173">
    <property type="entry name" value="Carboh/pur_kinase_PfkB_CS"/>
</dbReference>
<name>A0ABU7RLI5_9ACTN</name>
<proteinExistence type="inferred from homology"/>
<evidence type="ECO:0000256" key="5">
    <source>
        <dbReference type="SAM" id="MobiDB-lite"/>
    </source>
</evidence>
<evidence type="ECO:0000256" key="1">
    <source>
        <dbReference type="ARBA" id="ARBA00010688"/>
    </source>
</evidence>
<keyword evidence="8" id="KW-1185">Reference proteome</keyword>
<dbReference type="GO" id="GO:0016301">
    <property type="term" value="F:kinase activity"/>
    <property type="evidence" value="ECO:0007669"/>
    <property type="project" value="UniProtKB-KW"/>
</dbReference>
<evidence type="ECO:0000256" key="4">
    <source>
        <dbReference type="RuleBase" id="RU003704"/>
    </source>
</evidence>
<feature type="domain" description="Carbohydrate kinase PfkB" evidence="6">
    <location>
        <begin position="87"/>
        <end position="214"/>
    </location>
</feature>
<protein>
    <submittedName>
        <fullName evidence="7">PfkB family carbohydrate kinase</fullName>
    </submittedName>
</protein>
<dbReference type="InterPro" id="IPR011611">
    <property type="entry name" value="PfkB_dom"/>
</dbReference>
<sequence>MAASRVLVVGQLARDLVLTVPEMPGTDDAADVGQRRELLGGKGANQAVALGQLSTAPTLLAVVGDDEVADHLLAGRLVVLDGAPADDRHRTPLLAAADVLRADDRETALLTGVEDNNPDRVRAAAVELLDAGPRLLALGLGSAGNLFVWRDDRAGTDHLLVPLSRENVVDTTGAGDALTAALTVALLRGEPPGSAARYAVAAAGATVGHPGGRPDLTPGALADRLAELDARLGTGATPPTTAADARRT</sequence>
<organism evidence="7 8">
    <name type="scientific">Plantactinospora sonchi</name>
    <dbReference type="NCBI Taxonomy" id="1544735"/>
    <lineage>
        <taxon>Bacteria</taxon>
        <taxon>Bacillati</taxon>
        <taxon>Actinomycetota</taxon>
        <taxon>Actinomycetes</taxon>
        <taxon>Micromonosporales</taxon>
        <taxon>Micromonosporaceae</taxon>
        <taxon>Plantactinospora</taxon>
    </lineage>
</organism>
<feature type="domain" description="Carbohydrate kinase PfkB" evidence="6">
    <location>
        <begin position="5"/>
        <end position="74"/>
    </location>
</feature>
<evidence type="ECO:0000313" key="7">
    <source>
        <dbReference type="EMBL" id="MEE6257338.1"/>
    </source>
</evidence>
<dbReference type="InterPro" id="IPR029056">
    <property type="entry name" value="Ribokinase-like"/>
</dbReference>
<dbReference type="PROSITE" id="PS00584">
    <property type="entry name" value="PFKB_KINASES_2"/>
    <property type="match status" value="1"/>
</dbReference>
<dbReference type="PRINTS" id="PR00990">
    <property type="entry name" value="RIBOKINASE"/>
</dbReference>
<comment type="similarity">
    <text evidence="1 4">Belongs to the carbohydrate kinase PfkB family.</text>
</comment>
<evidence type="ECO:0000259" key="6">
    <source>
        <dbReference type="Pfam" id="PF00294"/>
    </source>
</evidence>
<comment type="caution">
    <text evidence="7">The sequence shown here is derived from an EMBL/GenBank/DDBJ whole genome shotgun (WGS) entry which is preliminary data.</text>
</comment>
<dbReference type="EMBL" id="JAZGQK010000002">
    <property type="protein sequence ID" value="MEE6257338.1"/>
    <property type="molecule type" value="Genomic_DNA"/>
</dbReference>
<dbReference type="Pfam" id="PF00294">
    <property type="entry name" value="PfkB"/>
    <property type="match status" value="2"/>
</dbReference>
<dbReference type="SUPFAM" id="SSF53613">
    <property type="entry name" value="Ribokinase-like"/>
    <property type="match status" value="1"/>
</dbReference>
<dbReference type="RefSeq" id="WP_331212456.1">
    <property type="nucleotide sequence ID" value="NZ_JAZGQK010000002.1"/>
</dbReference>
<gene>
    <name evidence="7" type="ORF">V1633_02395</name>
</gene>
<dbReference type="InterPro" id="IPR002139">
    <property type="entry name" value="Ribo/fructo_kinase"/>
</dbReference>
<accession>A0ABU7RLI5</accession>